<dbReference type="PANTHER" id="PTHR43794">
    <property type="entry name" value="AMINOHYDROLASE SSNA-RELATED"/>
    <property type="match status" value="1"/>
</dbReference>
<keyword evidence="1" id="KW-0378">Hydrolase</keyword>
<name>A0A812KU54_9DINO</name>
<accession>A0A812KU54</accession>
<keyword evidence="4" id="KW-1185">Reference proteome</keyword>
<reference evidence="3" key="1">
    <citation type="submission" date="2021-02" db="EMBL/GenBank/DDBJ databases">
        <authorList>
            <person name="Dougan E. K."/>
            <person name="Rhodes N."/>
            <person name="Thang M."/>
            <person name="Chan C."/>
        </authorList>
    </citation>
    <scope>NUCLEOTIDE SEQUENCE</scope>
</reference>
<sequence>MSDRGQKRKTPEEQASKFVQRSKVRILACCIFFASLAPAEPTGHIEITECLCGRAAFRFWSRVAWAWLGGPFAQVGEPIVWTAQSGKAANLRQDPIPRARRTLLSNALVPSADGYERKDVLLAEGKIAKISEAKSELDSAAEVVVDCSDKLLLPGFVNAHTHSSEHWTRGLIKPLPLELWVSQLYRHEPRGDEGWYGKDSHHRTPAEALGVSSLLCGAESMLSGCTAILDHIAIRHLDDLDAVVRAYKALGMRAFVAPMLGDDPVLWENFIPLVPDCAARNAKCSCNGGLGKGGSFRTQVARPDSEKTKKMLELWEEAVKRFHDPENGIEIVIGPVTPYSASPELLRGAVELRKKYRLCGHTHLLETRGQAMQARQWFASGSAVQHLLDVGFLQLPGTSCAHTIWLEDHELAMMAKAGAVCVHNPLSNLILGSGIMPVKKALDAGVAVSMGCDGACSSNGQDILEALKLATTVACVTTAEYRDWPTARQTALSLAARNGYKGVGMDRAGRLEEGCVADVTLWDLTSLALLPRTDPISSLVLGSRTQAPGAGSTLHSSWVRGIRVVSEGSLCGLDLPSLREMLTRAQPEYKCPSTTDPATDPFTKGLEVEYRAALGLDGQERLVPVPDKVATYPSGRVLYDATVR</sequence>
<dbReference type="InterPro" id="IPR032466">
    <property type="entry name" value="Metal_Hydrolase"/>
</dbReference>
<dbReference type="GO" id="GO:0016810">
    <property type="term" value="F:hydrolase activity, acting on carbon-nitrogen (but not peptide) bonds"/>
    <property type="evidence" value="ECO:0007669"/>
    <property type="project" value="InterPro"/>
</dbReference>
<dbReference type="InterPro" id="IPR006680">
    <property type="entry name" value="Amidohydro-rel"/>
</dbReference>
<dbReference type="InterPro" id="IPR011059">
    <property type="entry name" value="Metal-dep_hydrolase_composite"/>
</dbReference>
<dbReference type="Pfam" id="PF01979">
    <property type="entry name" value="Amidohydro_1"/>
    <property type="match status" value="1"/>
</dbReference>
<dbReference type="EMBL" id="CAJNDS010000780">
    <property type="protein sequence ID" value="CAE7233540.1"/>
    <property type="molecule type" value="Genomic_DNA"/>
</dbReference>
<feature type="domain" description="Amidohydrolase-related" evidence="2">
    <location>
        <begin position="152"/>
        <end position="530"/>
    </location>
</feature>
<dbReference type="SUPFAM" id="SSF51556">
    <property type="entry name" value="Metallo-dependent hydrolases"/>
    <property type="match status" value="1"/>
</dbReference>
<dbReference type="SUPFAM" id="SSF51338">
    <property type="entry name" value="Composite domain of metallo-dependent hydrolases"/>
    <property type="match status" value="1"/>
</dbReference>
<organism evidence="3 4">
    <name type="scientific">Symbiodinium natans</name>
    <dbReference type="NCBI Taxonomy" id="878477"/>
    <lineage>
        <taxon>Eukaryota</taxon>
        <taxon>Sar</taxon>
        <taxon>Alveolata</taxon>
        <taxon>Dinophyceae</taxon>
        <taxon>Suessiales</taxon>
        <taxon>Symbiodiniaceae</taxon>
        <taxon>Symbiodinium</taxon>
    </lineage>
</organism>
<dbReference type="Proteomes" id="UP000604046">
    <property type="component" value="Unassembled WGS sequence"/>
</dbReference>
<comment type="caution">
    <text evidence="3">The sequence shown here is derived from an EMBL/GenBank/DDBJ whole genome shotgun (WGS) entry which is preliminary data.</text>
</comment>
<dbReference type="AlphaFoldDB" id="A0A812KU54"/>
<dbReference type="PANTHER" id="PTHR43794:SF11">
    <property type="entry name" value="AMIDOHYDROLASE-RELATED DOMAIN-CONTAINING PROTEIN"/>
    <property type="match status" value="1"/>
</dbReference>
<evidence type="ECO:0000259" key="2">
    <source>
        <dbReference type="Pfam" id="PF01979"/>
    </source>
</evidence>
<dbReference type="OrthoDB" id="194468at2759"/>
<protein>
    <submittedName>
        <fullName evidence="3">MtaD protein</fullName>
    </submittedName>
</protein>
<evidence type="ECO:0000313" key="4">
    <source>
        <dbReference type="Proteomes" id="UP000604046"/>
    </source>
</evidence>
<dbReference type="Gene3D" id="2.30.40.10">
    <property type="entry name" value="Urease, subunit C, domain 1"/>
    <property type="match status" value="1"/>
</dbReference>
<gene>
    <name evidence="3" type="primary">mtaD</name>
    <name evidence="3" type="ORF">SNAT2548_LOCUS9771</name>
</gene>
<dbReference type="Gene3D" id="3.20.20.140">
    <property type="entry name" value="Metal-dependent hydrolases"/>
    <property type="match status" value="1"/>
</dbReference>
<evidence type="ECO:0000256" key="1">
    <source>
        <dbReference type="ARBA" id="ARBA00022801"/>
    </source>
</evidence>
<dbReference type="InterPro" id="IPR050287">
    <property type="entry name" value="MTA/SAH_deaminase"/>
</dbReference>
<proteinExistence type="predicted"/>
<evidence type="ECO:0000313" key="3">
    <source>
        <dbReference type="EMBL" id="CAE7233540.1"/>
    </source>
</evidence>